<evidence type="ECO:0000256" key="1">
    <source>
        <dbReference type="ARBA" id="ARBA00004141"/>
    </source>
</evidence>
<dbReference type="Proteomes" id="UP000701853">
    <property type="component" value="Chromosome 6"/>
</dbReference>
<evidence type="ECO:0000256" key="2">
    <source>
        <dbReference type="ARBA" id="ARBA00009324"/>
    </source>
</evidence>
<dbReference type="InterPro" id="IPR021940">
    <property type="entry name" value="CER1-like_C"/>
</dbReference>
<dbReference type="OrthoDB" id="408954at2759"/>
<evidence type="ECO:0000256" key="5">
    <source>
        <dbReference type="ARBA" id="ARBA00023136"/>
    </source>
</evidence>
<feature type="domain" description="Very-long-chain aldehyde decarbonylase CER1-like C-terminal" evidence="7">
    <location>
        <begin position="484"/>
        <end position="647"/>
    </location>
</feature>
<feature type="domain" description="Fatty acid hydroxylase" evidence="6">
    <location>
        <begin position="174"/>
        <end position="314"/>
    </location>
</feature>
<comment type="subcellular location">
    <subcellularLocation>
        <location evidence="1">Membrane</location>
        <topology evidence="1">Multi-pass membrane protein</topology>
    </subcellularLocation>
</comment>
<dbReference type="EMBL" id="JAHUZN010000006">
    <property type="protein sequence ID" value="KAG8490679.1"/>
    <property type="molecule type" value="Genomic_DNA"/>
</dbReference>
<dbReference type="GO" id="GO:0016491">
    <property type="term" value="F:oxidoreductase activity"/>
    <property type="evidence" value="ECO:0007669"/>
    <property type="project" value="InterPro"/>
</dbReference>
<dbReference type="GO" id="GO:0005506">
    <property type="term" value="F:iron ion binding"/>
    <property type="evidence" value="ECO:0007669"/>
    <property type="project" value="InterPro"/>
</dbReference>
<keyword evidence="9" id="KW-1185">Reference proteome</keyword>
<organism evidence="8 9">
    <name type="scientific">Gossypium anomalum</name>
    <dbReference type="NCBI Taxonomy" id="47600"/>
    <lineage>
        <taxon>Eukaryota</taxon>
        <taxon>Viridiplantae</taxon>
        <taxon>Streptophyta</taxon>
        <taxon>Embryophyta</taxon>
        <taxon>Tracheophyta</taxon>
        <taxon>Spermatophyta</taxon>
        <taxon>Magnoliopsida</taxon>
        <taxon>eudicotyledons</taxon>
        <taxon>Gunneridae</taxon>
        <taxon>Pentapetalae</taxon>
        <taxon>rosids</taxon>
        <taxon>malvids</taxon>
        <taxon>Malvales</taxon>
        <taxon>Malvaceae</taxon>
        <taxon>Malvoideae</taxon>
        <taxon>Gossypium</taxon>
    </lineage>
</organism>
<evidence type="ECO:0000256" key="3">
    <source>
        <dbReference type="ARBA" id="ARBA00022692"/>
    </source>
</evidence>
<evidence type="ECO:0000256" key="4">
    <source>
        <dbReference type="ARBA" id="ARBA00022989"/>
    </source>
</evidence>
<evidence type="ECO:0000313" key="9">
    <source>
        <dbReference type="Proteomes" id="UP000701853"/>
    </source>
</evidence>
<evidence type="ECO:0000259" key="7">
    <source>
        <dbReference type="Pfam" id="PF12076"/>
    </source>
</evidence>
<evidence type="ECO:0000313" key="8">
    <source>
        <dbReference type="EMBL" id="KAG8490679.1"/>
    </source>
</evidence>
<comment type="caution">
    <text evidence="8">The sequence shown here is derived from an EMBL/GenBank/DDBJ whole genome shotgun (WGS) entry which is preliminary data.</text>
</comment>
<evidence type="ECO:0008006" key="10">
    <source>
        <dbReference type="Google" id="ProtNLM"/>
    </source>
</evidence>
<dbReference type="GO" id="GO:0008610">
    <property type="term" value="P:lipid biosynthetic process"/>
    <property type="evidence" value="ECO:0007669"/>
    <property type="project" value="InterPro"/>
</dbReference>
<evidence type="ECO:0000259" key="6">
    <source>
        <dbReference type="Pfam" id="PF04116"/>
    </source>
</evidence>
<accession>A0A8J5YQJ6</accession>
<dbReference type="InterPro" id="IPR050307">
    <property type="entry name" value="Sterol_Desaturase_Related"/>
</dbReference>
<dbReference type="PANTHER" id="PTHR11863">
    <property type="entry name" value="STEROL DESATURASE"/>
    <property type="match status" value="1"/>
</dbReference>
<sequence length="657" mass="76426">MKRFLIYMATVELECTLYILPSPTHAKHLCLVLPSELVHQTMASKPGILTDWPWKPLGSFKYIILAPWITESIYSVIVKDAKQWDVFNLAILPLMLWRMLHSQLWISLSRYRTAKGTNRIVDKGIEFDQVDRERNWDDQILFNAVLFYLVNKYFPGGSHSPVWRLDGVIITMLLHAGPVEFLYYWLHRALHHHYLYSRYHSHHHSSIVTEPITSVIHPFAEHIAYYALFSMPLLTTMLTGTGSMISFAAYVTYIDFMNNMGHCNFELIPDWVFSISPPPLKYLMYTPSFHSLHHTQFRTNYSLFMPIYDYMYGTVDKNLDTLYKNSIKRKEESPSVVHLTHLTTPESIYHLRLGFAYLASKPHSSVWYLWLLWPVTLWSMVLTKIYRRTFVVERNRFDQVRLQTWAIPRYRVQYCLKRQKESINNMIEEAVLEAEEKGASGEELNGYGEVYVKKHPQLKVKLVDGSSLAVAVLLNSIPKGTTQVLLRGNLTKVAFAVTFALCQKGIQVIVLREDEYEKLDKSFGTKSEDNLVISKSYSSCKVWLVGDDLTEEEQRKATEGTLFIPFSQFPPKKLRKDCFYHTTPAMQTPMTLENVDSCENWLPRRVMSVWRIAGILHALEGWEEHECGYTMCNIEKVWEACLKHGFQSLRVPIQSKS</sequence>
<protein>
    <recommendedName>
        <fullName evidence="10">Fatty acid hydroxylase domain-containing protein</fullName>
    </recommendedName>
</protein>
<dbReference type="AlphaFoldDB" id="A0A8J5YQJ6"/>
<dbReference type="GO" id="GO:0016020">
    <property type="term" value="C:membrane"/>
    <property type="evidence" value="ECO:0007669"/>
    <property type="project" value="UniProtKB-SubCell"/>
</dbReference>
<keyword evidence="4" id="KW-1133">Transmembrane helix</keyword>
<keyword evidence="3" id="KW-0812">Transmembrane</keyword>
<proteinExistence type="inferred from homology"/>
<gene>
    <name evidence="8" type="ORF">CXB51_013874</name>
</gene>
<dbReference type="InterPro" id="IPR006694">
    <property type="entry name" value="Fatty_acid_hydroxylase"/>
</dbReference>
<keyword evidence="5" id="KW-0472">Membrane</keyword>
<dbReference type="Pfam" id="PF04116">
    <property type="entry name" value="FA_hydroxylase"/>
    <property type="match status" value="1"/>
</dbReference>
<reference evidence="8 9" key="1">
    <citation type="journal article" date="2021" name="bioRxiv">
        <title>The Gossypium anomalum genome as a resource for cotton improvement and evolutionary analysis of hybrid incompatibility.</title>
        <authorList>
            <person name="Grover C.E."/>
            <person name="Yuan D."/>
            <person name="Arick M.A."/>
            <person name="Miller E.R."/>
            <person name="Hu G."/>
            <person name="Peterson D.G."/>
            <person name="Wendel J.F."/>
            <person name="Udall J.A."/>
        </authorList>
    </citation>
    <scope>NUCLEOTIDE SEQUENCE [LARGE SCALE GENOMIC DNA]</scope>
    <source>
        <strain evidence="8">JFW-Udall</strain>
        <tissue evidence="8">Leaf</tissue>
    </source>
</reference>
<name>A0A8J5YQJ6_9ROSI</name>
<dbReference type="Pfam" id="PF12076">
    <property type="entry name" value="CER1-like_C"/>
    <property type="match status" value="1"/>
</dbReference>
<comment type="similarity">
    <text evidence="2">Belongs to the sterol desaturase family.</text>
</comment>